<proteinExistence type="predicted"/>
<sequence length="213" mass="23209">MHIHIVNPSTGVPVVSLCSRGLSAKPSQYVAVLAAIRSSFMQAGAPFELVSVSNASSDYAVVYFDDDIIIEDAPSMRVAQQIRDIVRSQGKAAYNSLREVCDRLCMSKGDHPDYVFGLLENTPDSKLAYAVESTDVFFAGPVSEPLDASAASSSSDPQSQVQSPALPQVFRTVRKYEMAKVAEIPRSAGSHHDWWFRKHPPPPSSLPRKSSRA</sequence>
<dbReference type="Proteomes" id="UP000799049">
    <property type="component" value="Unassembled WGS sequence"/>
</dbReference>
<evidence type="ECO:0000313" key="3">
    <source>
        <dbReference type="Proteomes" id="UP000799049"/>
    </source>
</evidence>
<gene>
    <name evidence="2" type="ORF">ANDGO_08585</name>
</gene>
<protein>
    <submittedName>
        <fullName evidence="2">Putative mitochondrial protein</fullName>
    </submittedName>
</protein>
<evidence type="ECO:0000313" key="2">
    <source>
        <dbReference type="EMBL" id="KAF0852703.1"/>
    </source>
</evidence>
<comment type="caution">
    <text evidence="2">The sequence shown here is derived from an EMBL/GenBank/DDBJ whole genome shotgun (WGS) entry which is preliminary data.</text>
</comment>
<keyword evidence="3" id="KW-1185">Reference proteome</keyword>
<name>A0A8K0F2A3_ANDGO</name>
<dbReference type="AlphaFoldDB" id="A0A8K0F2A3"/>
<accession>A0A8K0F2A3</accession>
<dbReference type="EMBL" id="VRVR01000020">
    <property type="protein sequence ID" value="KAF0852703.1"/>
    <property type="molecule type" value="Genomic_DNA"/>
</dbReference>
<organism evidence="2 3">
    <name type="scientific">Andalucia godoyi</name>
    <name type="common">Flagellate</name>
    <dbReference type="NCBI Taxonomy" id="505711"/>
    <lineage>
        <taxon>Eukaryota</taxon>
        <taxon>Discoba</taxon>
        <taxon>Jakobida</taxon>
        <taxon>Andalucina</taxon>
        <taxon>Andaluciidae</taxon>
        <taxon>Andalucia</taxon>
    </lineage>
</organism>
<reference evidence="2" key="1">
    <citation type="submission" date="2019-09" db="EMBL/GenBank/DDBJ databases">
        <title>The Mitochondrial Proteome of the Jakobid, Andalucia godoyi, a Protist With the Most Gene-Rich and Bacteria-Like Mitochondrial Genome.</title>
        <authorList>
            <person name="Gray M.W."/>
            <person name="Burger G."/>
            <person name="Derelle R."/>
            <person name="Klimes V."/>
            <person name="Leger M."/>
            <person name="Sarrasin M."/>
            <person name="Vlcek C."/>
            <person name="Roger A.J."/>
            <person name="Elias M."/>
            <person name="Lang B.F."/>
        </authorList>
    </citation>
    <scope>NUCLEOTIDE SEQUENCE</scope>
    <source>
        <strain evidence="2">And28</strain>
    </source>
</reference>
<feature type="region of interest" description="Disordered" evidence="1">
    <location>
        <begin position="187"/>
        <end position="213"/>
    </location>
</feature>
<evidence type="ECO:0000256" key="1">
    <source>
        <dbReference type="SAM" id="MobiDB-lite"/>
    </source>
</evidence>